<keyword evidence="2" id="KW-1185">Reference proteome</keyword>
<dbReference type="EMBL" id="CM039435">
    <property type="protein sequence ID" value="KAI4318260.1"/>
    <property type="molecule type" value="Genomic_DNA"/>
</dbReference>
<organism evidence="1 2">
    <name type="scientific">Bauhinia variegata</name>
    <name type="common">Purple orchid tree</name>
    <name type="synonym">Phanera variegata</name>
    <dbReference type="NCBI Taxonomy" id="167791"/>
    <lineage>
        <taxon>Eukaryota</taxon>
        <taxon>Viridiplantae</taxon>
        <taxon>Streptophyta</taxon>
        <taxon>Embryophyta</taxon>
        <taxon>Tracheophyta</taxon>
        <taxon>Spermatophyta</taxon>
        <taxon>Magnoliopsida</taxon>
        <taxon>eudicotyledons</taxon>
        <taxon>Gunneridae</taxon>
        <taxon>Pentapetalae</taxon>
        <taxon>rosids</taxon>
        <taxon>fabids</taxon>
        <taxon>Fabales</taxon>
        <taxon>Fabaceae</taxon>
        <taxon>Cercidoideae</taxon>
        <taxon>Cercideae</taxon>
        <taxon>Bauhiniinae</taxon>
        <taxon>Bauhinia</taxon>
    </lineage>
</organism>
<protein>
    <submittedName>
        <fullName evidence="1">Uncharacterized protein</fullName>
    </submittedName>
</protein>
<name>A0ACB9M6B5_BAUVA</name>
<reference evidence="1 2" key="1">
    <citation type="journal article" date="2022" name="DNA Res.">
        <title>Chromosomal-level genome assembly of the orchid tree Bauhinia variegata (Leguminosae; Cercidoideae) supports the allotetraploid origin hypothesis of Bauhinia.</title>
        <authorList>
            <person name="Zhong Y."/>
            <person name="Chen Y."/>
            <person name="Zheng D."/>
            <person name="Pang J."/>
            <person name="Liu Y."/>
            <person name="Luo S."/>
            <person name="Meng S."/>
            <person name="Qian L."/>
            <person name="Wei D."/>
            <person name="Dai S."/>
            <person name="Zhou R."/>
        </authorList>
    </citation>
    <scope>NUCLEOTIDE SEQUENCE [LARGE SCALE GENOMIC DNA]</scope>
    <source>
        <strain evidence="1">BV-YZ2020</strain>
    </source>
</reference>
<accession>A0ACB9M6B5</accession>
<dbReference type="Proteomes" id="UP000828941">
    <property type="component" value="Chromosome 10"/>
</dbReference>
<evidence type="ECO:0000313" key="2">
    <source>
        <dbReference type="Proteomes" id="UP000828941"/>
    </source>
</evidence>
<evidence type="ECO:0000313" key="1">
    <source>
        <dbReference type="EMBL" id="KAI4318260.1"/>
    </source>
</evidence>
<gene>
    <name evidence="1" type="ORF">L6164_026049</name>
</gene>
<comment type="caution">
    <text evidence="1">The sequence shown here is derived from an EMBL/GenBank/DDBJ whole genome shotgun (WGS) entry which is preliminary data.</text>
</comment>
<sequence length="136" mass="15238">MSFSNYLPFLCCFHVLFVSSSASSCLYSRHLFVRLIRGRGLAFLELSSPPSAIFFSLRCCFTASLPVVLFLSSPSALLLLLARLCAALCTTRMRVSAAQNPPRSLLLCPTLYRSFSFPFAPLFSSLRFLRSLFFSR</sequence>
<proteinExistence type="predicted"/>